<evidence type="ECO:0000313" key="9">
    <source>
        <dbReference type="Proteomes" id="UP000007110"/>
    </source>
</evidence>
<dbReference type="KEGG" id="spu:576508"/>
<dbReference type="RefSeq" id="XP_003723825.2">
    <property type="nucleotide sequence ID" value="XM_003723777.3"/>
</dbReference>
<evidence type="ECO:0000313" key="8">
    <source>
        <dbReference type="EnsemblMetazoa" id="XP_781901"/>
    </source>
</evidence>
<evidence type="ECO:0000256" key="3">
    <source>
        <dbReference type="ARBA" id="ARBA00023295"/>
    </source>
</evidence>
<keyword evidence="2 4" id="KW-0378">Hydrolase</keyword>
<dbReference type="FunCoup" id="A0A7M7RAJ0">
    <property type="interactions" value="607"/>
</dbReference>
<dbReference type="OrthoDB" id="10070917at2759"/>
<keyword evidence="5" id="KW-0812">Transmembrane</keyword>
<dbReference type="GO" id="GO:0005975">
    <property type="term" value="P:carbohydrate metabolic process"/>
    <property type="evidence" value="ECO:0007669"/>
    <property type="project" value="InterPro"/>
</dbReference>
<dbReference type="EnsemblMetazoa" id="XM_776808">
    <property type="protein sequence ID" value="XP_781901"/>
    <property type="gene ID" value="LOC576508"/>
</dbReference>
<dbReference type="OMA" id="AFFTWVH"/>
<evidence type="ECO:0000256" key="4">
    <source>
        <dbReference type="RuleBase" id="RU361185"/>
    </source>
</evidence>
<dbReference type="InterPro" id="IPR013780">
    <property type="entry name" value="Glyco_hydro_b"/>
</dbReference>
<protein>
    <submittedName>
        <fullName evidence="8">Uncharacterized protein</fullName>
    </submittedName>
</protein>
<evidence type="ECO:0000256" key="5">
    <source>
        <dbReference type="SAM" id="Phobius"/>
    </source>
</evidence>
<dbReference type="InParanoid" id="A0A7M7RAJ0"/>
<dbReference type="EnsemblMetazoa" id="XM_003723777">
    <property type="protein sequence ID" value="XP_003723825"/>
    <property type="gene ID" value="LOC576508"/>
</dbReference>
<keyword evidence="3 4" id="KW-0326">Glycosidase</keyword>
<dbReference type="GeneID" id="576508"/>
<keyword evidence="5" id="KW-0472">Membrane</keyword>
<dbReference type="AlphaFoldDB" id="A0A7M7RAJ0"/>
<dbReference type="SUPFAM" id="SSF51011">
    <property type="entry name" value="Glycosyl hydrolase domain"/>
    <property type="match status" value="1"/>
</dbReference>
<evidence type="ECO:0000259" key="7">
    <source>
        <dbReference type="Pfam" id="PF21365"/>
    </source>
</evidence>
<evidence type="ECO:0000256" key="2">
    <source>
        <dbReference type="ARBA" id="ARBA00022801"/>
    </source>
</evidence>
<dbReference type="CDD" id="cd06592">
    <property type="entry name" value="GH31_NET37"/>
    <property type="match status" value="1"/>
</dbReference>
<dbReference type="Pfam" id="PF01055">
    <property type="entry name" value="Glyco_hydro_31_2nd"/>
    <property type="match status" value="1"/>
</dbReference>
<dbReference type="PANTHER" id="PTHR43053:SF4">
    <property type="entry name" value="MYOGENESIS-REGULATING GLYCOSIDASE"/>
    <property type="match status" value="1"/>
</dbReference>
<proteinExistence type="inferred from homology"/>
<reference evidence="9" key="1">
    <citation type="submission" date="2015-02" db="EMBL/GenBank/DDBJ databases">
        <title>Genome sequencing for Strongylocentrotus purpuratus.</title>
        <authorList>
            <person name="Murali S."/>
            <person name="Liu Y."/>
            <person name="Vee V."/>
            <person name="English A."/>
            <person name="Wang M."/>
            <person name="Skinner E."/>
            <person name="Han Y."/>
            <person name="Muzny D.M."/>
            <person name="Worley K.C."/>
            <person name="Gibbs R.A."/>
        </authorList>
    </citation>
    <scope>NUCLEOTIDE SEQUENCE</scope>
</reference>
<keyword evidence="9" id="KW-1185">Reference proteome</keyword>
<dbReference type="Pfam" id="PF21365">
    <property type="entry name" value="Glyco_hydro_31_3rd"/>
    <property type="match status" value="1"/>
</dbReference>
<dbReference type="Gene3D" id="2.60.40.1180">
    <property type="entry name" value="Golgi alpha-mannosidase II"/>
    <property type="match status" value="1"/>
</dbReference>
<dbReference type="InterPro" id="IPR050985">
    <property type="entry name" value="Alpha-glycosidase_related"/>
</dbReference>
<organism evidence="8 9">
    <name type="scientific">Strongylocentrotus purpuratus</name>
    <name type="common">Purple sea urchin</name>
    <dbReference type="NCBI Taxonomy" id="7668"/>
    <lineage>
        <taxon>Eukaryota</taxon>
        <taxon>Metazoa</taxon>
        <taxon>Echinodermata</taxon>
        <taxon>Eleutherozoa</taxon>
        <taxon>Echinozoa</taxon>
        <taxon>Echinoidea</taxon>
        <taxon>Euechinoidea</taxon>
        <taxon>Echinacea</taxon>
        <taxon>Camarodonta</taxon>
        <taxon>Echinidea</taxon>
        <taxon>Strongylocentrotidae</taxon>
        <taxon>Strongylocentrotus</taxon>
    </lineage>
</organism>
<sequence>MSRPMCHISKKQRQGLMALSVVALIFAILAWYYVTQHGRMAVQHVGPIKFYPETHELYIVNKTHDVVFKAWLGNPLPHPIYPLDCTRQFQTSNSLCINWVDMETPSKVDKEYARMEVTVKPPEANLHCITVEWTSFMLDFAPMDCISLTDAHWFGGASLYRQLWPLDDTSIPMQPYLMKDILVESDRHDVWGSVLENYWLSSKGVAVLVDEDVPLHVSFNQDFSQTLCLKSEYLDSPYQNQQVKYPHLKYTVCYSEDIKSVHQQVYNRWFPKPQGIPDERMIKSPIWSTWARYKTFVNETQVLDFADEILQHNLSNSQIEIDDKYTTSYGAYDFNQTKFPDAAGMIRKLKKKGFRVTSWFHPFTNLESPNFREGINHGYWVRDVSNSVPALVKWWQGEGALLDVTDNRSRQWYLNNLQSMRSDYGLDSFKFDAGEADFFPVHYNVTSQEFWNPNEYCTQYAQLVSELGGMIEVRCGHQTQNLPIFVRMFDKESSWSHDNGLRTMIPSALTQGILGYPFILPDMIGGNAYGGDGVFDSTNLKDLPERELFIRWMELTAYLPAMQFSIAPWQYSDADADDGVSIVDLSREMIRIHEEEVTPLIVRYAQEALSEGYPIIRPLWWLDPKHEDALTCDSEFLIGDAVLVAPILEPHSRSRDIFLPKGRWRDTLRRDRIIEGPRWLRDYPIQLDEIATFYNVEDK</sequence>
<feature type="domain" description="Glycosyl hydrolase family 31 C-terminal" evidence="7">
    <location>
        <begin position="612"/>
        <end position="693"/>
    </location>
</feature>
<dbReference type="SUPFAM" id="SSF51445">
    <property type="entry name" value="(Trans)glycosidases"/>
    <property type="match status" value="1"/>
</dbReference>
<name>A0A7M7RAJ0_STRPU</name>
<dbReference type="Gene3D" id="3.20.20.80">
    <property type="entry name" value="Glycosidases"/>
    <property type="match status" value="1"/>
</dbReference>
<dbReference type="Proteomes" id="UP000007110">
    <property type="component" value="Unassembled WGS sequence"/>
</dbReference>
<feature type="domain" description="Glycoside hydrolase family 31 TIM barrel" evidence="6">
    <location>
        <begin position="289"/>
        <end position="567"/>
    </location>
</feature>
<comment type="similarity">
    <text evidence="1 4">Belongs to the glycosyl hydrolase 31 family.</text>
</comment>
<feature type="transmembrane region" description="Helical" evidence="5">
    <location>
        <begin position="16"/>
        <end position="34"/>
    </location>
</feature>
<evidence type="ECO:0000256" key="1">
    <source>
        <dbReference type="ARBA" id="ARBA00007806"/>
    </source>
</evidence>
<dbReference type="InterPro" id="IPR048395">
    <property type="entry name" value="Glyco_hydro_31_C"/>
</dbReference>
<accession>A0A7M7RAJ0</accession>
<dbReference type="RefSeq" id="XP_781901.2">
    <property type="nucleotide sequence ID" value="XM_776808.4"/>
</dbReference>
<evidence type="ECO:0000259" key="6">
    <source>
        <dbReference type="Pfam" id="PF01055"/>
    </source>
</evidence>
<reference evidence="8" key="2">
    <citation type="submission" date="2021-01" db="UniProtKB">
        <authorList>
            <consortium name="EnsemblMetazoa"/>
        </authorList>
    </citation>
    <scope>IDENTIFICATION</scope>
</reference>
<dbReference type="InterPro" id="IPR017853">
    <property type="entry name" value="GH"/>
</dbReference>
<dbReference type="GO" id="GO:0004553">
    <property type="term" value="F:hydrolase activity, hydrolyzing O-glycosyl compounds"/>
    <property type="evidence" value="ECO:0007669"/>
    <property type="project" value="InterPro"/>
</dbReference>
<keyword evidence="5" id="KW-1133">Transmembrane helix</keyword>
<dbReference type="InterPro" id="IPR000322">
    <property type="entry name" value="Glyco_hydro_31_TIM"/>
</dbReference>
<dbReference type="PANTHER" id="PTHR43053">
    <property type="entry name" value="GLYCOSIDASE FAMILY 31"/>
    <property type="match status" value="1"/>
</dbReference>